<dbReference type="AlphaFoldDB" id="A0A517QSS1"/>
<dbReference type="InterPro" id="IPR029055">
    <property type="entry name" value="Ntn_hydrolases_N"/>
</dbReference>
<feature type="active site" description="Nucleophile" evidence="7 9">
    <location>
        <position position="8"/>
    </location>
</feature>
<dbReference type="InterPro" id="IPR029057">
    <property type="entry name" value="PRTase-like"/>
</dbReference>
<dbReference type="CDD" id="cd06223">
    <property type="entry name" value="PRTases_typeI"/>
    <property type="match status" value="1"/>
</dbReference>
<evidence type="ECO:0000256" key="6">
    <source>
        <dbReference type="ARBA" id="ARBA00022962"/>
    </source>
</evidence>
<keyword evidence="5 7" id="KW-0658">Purine biosynthesis</keyword>
<dbReference type="PIRSF" id="PIRSF000485">
    <property type="entry name" value="Amd_phspho_trans"/>
    <property type="match status" value="1"/>
</dbReference>
<dbReference type="RefSeq" id="WP_145202962.1">
    <property type="nucleotide sequence ID" value="NZ_CP036267.1"/>
</dbReference>
<evidence type="ECO:0000313" key="14">
    <source>
        <dbReference type="EMBL" id="QDT34663.1"/>
    </source>
</evidence>
<evidence type="ECO:0000259" key="13">
    <source>
        <dbReference type="PROSITE" id="PS51278"/>
    </source>
</evidence>
<evidence type="ECO:0000256" key="10">
    <source>
        <dbReference type="PIRSR" id="PIRSR000485-2"/>
    </source>
</evidence>
<feature type="binding site" evidence="7 11">
    <location>
        <position position="423"/>
    </location>
    <ligand>
        <name>[4Fe-4S] cluster</name>
        <dbReference type="ChEBI" id="CHEBI:49883"/>
    </ligand>
</feature>
<protein>
    <recommendedName>
        <fullName evidence="7">Amidophosphoribosyltransferase</fullName>
        <shortName evidence="7">ATase</shortName>
        <ecNumber evidence="7">2.4.2.14</ecNumber>
    </recommendedName>
    <alternativeName>
        <fullName evidence="7">Glutamine phosphoribosylpyrophosphate amidotransferase</fullName>
        <shortName evidence="7">GPATase</shortName>
    </alternativeName>
</protein>
<dbReference type="GO" id="GO:0006189">
    <property type="term" value="P:'de novo' IMP biosynthetic process"/>
    <property type="evidence" value="ECO:0007669"/>
    <property type="project" value="UniProtKB-UniRule"/>
</dbReference>
<dbReference type="GO" id="GO:0051539">
    <property type="term" value="F:4 iron, 4 sulfur cluster binding"/>
    <property type="evidence" value="ECO:0007669"/>
    <property type="project" value="UniProtKB-KW"/>
</dbReference>
<proteinExistence type="inferred from homology"/>
<evidence type="ECO:0000256" key="5">
    <source>
        <dbReference type="ARBA" id="ARBA00022755"/>
    </source>
</evidence>
<feature type="domain" description="Glutamine amidotransferase type-2" evidence="13">
    <location>
        <begin position="8"/>
        <end position="260"/>
    </location>
</feature>
<evidence type="ECO:0000256" key="7">
    <source>
        <dbReference type="HAMAP-Rule" id="MF_01931"/>
    </source>
</evidence>
<keyword evidence="7 11" id="KW-0411">Iron-sulfur</keyword>
<name>A0A517QSS1_9PLAN</name>
<dbReference type="HAMAP" id="MF_01931">
    <property type="entry name" value="PurF"/>
    <property type="match status" value="1"/>
</dbReference>
<feature type="binding site" evidence="7 10">
    <location>
        <position position="325"/>
    </location>
    <ligand>
        <name>Mg(2+)</name>
        <dbReference type="ChEBI" id="CHEBI:18420"/>
    </ligand>
</feature>
<dbReference type="Pfam" id="PF13522">
    <property type="entry name" value="GATase_6"/>
    <property type="match status" value="1"/>
</dbReference>
<dbReference type="Gene3D" id="3.60.20.10">
    <property type="entry name" value="Glutamine Phosphoribosylpyrophosphate, subunit 1, domain 1"/>
    <property type="match status" value="1"/>
</dbReference>
<dbReference type="SUPFAM" id="SSF56235">
    <property type="entry name" value="N-terminal nucleophile aminohydrolases (Ntn hydrolases)"/>
    <property type="match status" value="1"/>
</dbReference>
<evidence type="ECO:0000313" key="15">
    <source>
        <dbReference type="Proteomes" id="UP000315724"/>
    </source>
</evidence>
<keyword evidence="6 7" id="KW-0315">Glutamine amidotransferase</keyword>
<evidence type="ECO:0000256" key="8">
    <source>
        <dbReference type="PIRNR" id="PIRNR000485"/>
    </source>
</evidence>
<dbReference type="Gene3D" id="3.40.50.2020">
    <property type="match status" value="1"/>
</dbReference>
<feature type="binding site" evidence="7 10">
    <location>
        <position position="386"/>
    </location>
    <ligand>
        <name>Mg(2+)</name>
        <dbReference type="ChEBI" id="CHEBI:18420"/>
    </ligand>
</feature>
<comment type="catalytic activity">
    <reaction evidence="7 8">
        <text>5-phospho-beta-D-ribosylamine + L-glutamate + diphosphate = 5-phospho-alpha-D-ribose 1-diphosphate + L-glutamine + H2O</text>
        <dbReference type="Rhea" id="RHEA:14905"/>
        <dbReference type="ChEBI" id="CHEBI:15377"/>
        <dbReference type="ChEBI" id="CHEBI:29985"/>
        <dbReference type="ChEBI" id="CHEBI:33019"/>
        <dbReference type="ChEBI" id="CHEBI:58017"/>
        <dbReference type="ChEBI" id="CHEBI:58359"/>
        <dbReference type="ChEBI" id="CHEBI:58681"/>
        <dbReference type="EC" id="2.4.2.14"/>
    </reaction>
</comment>
<dbReference type="EC" id="2.4.2.14" evidence="7"/>
<evidence type="ECO:0000256" key="4">
    <source>
        <dbReference type="ARBA" id="ARBA00022679"/>
    </source>
</evidence>
<dbReference type="KEGG" id="tpol:Mal48_39310"/>
<keyword evidence="7" id="KW-0004">4Fe-4S</keyword>
<keyword evidence="7 10" id="KW-0460">Magnesium</keyword>
<dbReference type="Proteomes" id="UP000315724">
    <property type="component" value="Chromosome"/>
</dbReference>
<feature type="compositionally biased region" description="Polar residues" evidence="12">
    <location>
        <begin position="508"/>
        <end position="517"/>
    </location>
</feature>
<feature type="binding site" evidence="7 11">
    <location>
        <position position="276"/>
    </location>
    <ligand>
        <name>[4Fe-4S] cluster</name>
        <dbReference type="ChEBI" id="CHEBI:49883"/>
    </ligand>
</feature>
<dbReference type="InterPro" id="IPR000836">
    <property type="entry name" value="PRTase_dom"/>
</dbReference>
<feature type="binding site" evidence="7 10">
    <location>
        <position position="385"/>
    </location>
    <ligand>
        <name>Mg(2+)</name>
        <dbReference type="ChEBI" id="CHEBI:18420"/>
    </ligand>
</feature>
<comment type="cofactor">
    <cofactor evidence="7 11">
        <name>[4Fe-4S] cluster</name>
        <dbReference type="ChEBI" id="CHEBI:49883"/>
    </cofactor>
    <text evidence="7 11">Binds 1 [4Fe-4S] cluster per subunit.</text>
</comment>
<feature type="binding site" evidence="7 11">
    <location>
        <position position="487"/>
    </location>
    <ligand>
        <name>[4Fe-4S] cluster</name>
        <dbReference type="ChEBI" id="CHEBI:49883"/>
    </ligand>
</feature>
<gene>
    <name evidence="7 14" type="primary">purF</name>
    <name evidence="14" type="ORF">Mal48_39310</name>
</gene>
<keyword evidence="4 7" id="KW-0808">Transferase</keyword>
<evidence type="ECO:0000256" key="11">
    <source>
        <dbReference type="PIRSR" id="PIRSR000485-3"/>
    </source>
</evidence>
<feature type="binding site" evidence="7 11">
    <location>
        <position position="484"/>
    </location>
    <ligand>
        <name>[4Fe-4S] cluster</name>
        <dbReference type="ChEBI" id="CHEBI:49883"/>
    </ligand>
</feature>
<keyword evidence="7 10" id="KW-0479">Metal-binding</keyword>
<dbReference type="PROSITE" id="PS51278">
    <property type="entry name" value="GATASE_TYPE_2"/>
    <property type="match status" value="1"/>
</dbReference>
<organism evidence="14 15">
    <name type="scientific">Thalassoglobus polymorphus</name>
    <dbReference type="NCBI Taxonomy" id="2527994"/>
    <lineage>
        <taxon>Bacteria</taxon>
        <taxon>Pseudomonadati</taxon>
        <taxon>Planctomycetota</taxon>
        <taxon>Planctomycetia</taxon>
        <taxon>Planctomycetales</taxon>
        <taxon>Planctomycetaceae</taxon>
        <taxon>Thalassoglobus</taxon>
    </lineage>
</organism>
<comment type="pathway">
    <text evidence="1 7 8">Purine metabolism; IMP biosynthesis via de novo pathway; N(1)-(5-phospho-D-ribosyl)glycinamide from 5-phospho-alpha-D-ribose 1-diphosphate: step 1/2.</text>
</comment>
<dbReference type="PANTHER" id="PTHR11907">
    <property type="entry name" value="AMIDOPHOSPHORIBOSYLTRANSFERASE"/>
    <property type="match status" value="1"/>
</dbReference>
<dbReference type="InterPro" id="IPR005854">
    <property type="entry name" value="PurF"/>
</dbReference>
<evidence type="ECO:0000256" key="2">
    <source>
        <dbReference type="ARBA" id="ARBA00010138"/>
    </source>
</evidence>
<reference evidence="14 15" key="1">
    <citation type="submission" date="2019-02" db="EMBL/GenBank/DDBJ databases">
        <title>Deep-cultivation of Planctomycetes and their phenomic and genomic characterization uncovers novel biology.</title>
        <authorList>
            <person name="Wiegand S."/>
            <person name="Jogler M."/>
            <person name="Boedeker C."/>
            <person name="Pinto D."/>
            <person name="Vollmers J."/>
            <person name="Rivas-Marin E."/>
            <person name="Kohn T."/>
            <person name="Peeters S.H."/>
            <person name="Heuer A."/>
            <person name="Rast P."/>
            <person name="Oberbeckmann S."/>
            <person name="Bunk B."/>
            <person name="Jeske O."/>
            <person name="Meyerdierks A."/>
            <person name="Storesund J.E."/>
            <person name="Kallscheuer N."/>
            <person name="Luecker S."/>
            <person name="Lage O.M."/>
            <person name="Pohl T."/>
            <person name="Merkel B.J."/>
            <person name="Hornburger P."/>
            <person name="Mueller R.-W."/>
            <person name="Bruemmer F."/>
            <person name="Labrenz M."/>
            <person name="Spormann A.M."/>
            <person name="Op den Camp H."/>
            <person name="Overmann J."/>
            <person name="Amann R."/>
            <person name="Jetten M.S.M."/>
            <person name="Mascher T."/>
            <person name="Medema M.H."/>
            <person name="Devos D.P."/>
            <person name="Kaster A.-K."/>
            <person name="Ovreas L."/>
            <person name="Rohde M."/>
            <person name="Galperin M.Y."/>
            <person name="Jogler C."/>
        </authorList>
    </citation>
    <scope>NUCLEOTIDE SEQUENCE [LARGE SCALE GENOMIC DNA]</scope>
    <source>
        <strain evidence="14 15">Mal48</strain>
    </source>
</reference>
<comment type="cofactor">
    <cofactor evidence="7 10">
        <name>Mg(2+)</name>
        <dbReference type="ChEBI" id="CHEBI:18420"/>
    </cofactor>
    <text evidence="7 10">Binds 1 Mg(2+) ion per subunit.</text>
</comment>
<evidence type="ECO:0000256" key="9">
    <source>
        <dbReference type="PIRSR" id="PIRSR000485-1"/>
    </source>
</evidence>
<dbReference type="SUPFAM" id="SSF53271">
    <property type="entry name" value="PRTase-like"/>
    <property type="match status" value="1"/>
</dbReference>
<dbReference type="EMBL" id="CP036267">
    <property type="protein sequence ID" value="QDT34663.1"/>
    <property type="molecule type" value="Genomic_DNA"/>
</dbReference>
<keyword evidence="15" id="KW-1185">Reference proteome</keyword>
<dbReference type="GO" id="GO:0009113">
    <property type="term" value="P:purine nucleobase biosynthetic process"/>
    <property type="evidence" value="ECO:0007669"/>
    <property type="project" value="InterPro"/>
</dbReference>
<evidence type="ECO:0000256" key="12">
    <source>
        <dbReference type="SAM" id="MobiDB-lite"/>
    </source>
</evidence>
<keyword evidence="7 11" id="KW-0408">Iron</keyword>
<dbReference type="InterPro" id="IPR017932">
    <property type="entry name" value="GATase_2_dom"/>
</dbReference>
<sequence>MADLYHECGIVAVYHYGQENESPLVKDYGRNCVSQMIPRMLLDIQNRGQLAAGITTYKPNNHDLLLTHKNVGLVSEVFKMSRKEKYHKLMAQHCGPAAIGHTRYATCGKDDPSYAQPFERTHLEKRKWFAFGFNGQLANYGQLRDQIVSQGDFHLARETDTEILMHLISQEISLKSNISMKDLLWKISAHLDGAYNIAFMNACGDMFVSRDPQGFRPLCYADRDGFFAAASESVALSNLGFDSADIKDLAAGEAVIIEDGKLRVEEYRPAPRNSHCFFEWIYFANVCSRLDGRSVYLTRKMLGEELAKQETESKENAIVVPVPDTAKAAAEGMAFEMGIPCLEGLMRHRALGRTFIEGEDREEKAKMKYIPLPEVLEGKKVFLVDDTIVRSTTMKVLVEQILSRGKAAEVHIRVACPPIMAPCFYGIDMPDVSDLFAPRFTNGQLDLTLEIEDRMAKHFNANSLRYLPVSSVAKAINIDESNLCQACLTGEYPTQAGKQLYNLSLNASESCSNGSSPKENDSKRLVEGLAEPVLPPSE</sequence>
<comment type="function">
    <text evidence="7">Catalyzes the formation of phosphoribosylamine from phosphoribosylpyrophosphate (PRPP) and glutamine.</text>
</comment>
<evidence type="ECO:0000256" key="3">
    <source>
        <dbReference type="ARBA" id="ARBA00022676"/>
    </source>
</evidence>
<feature type="region of interest" description="Disordered" evidence="12">
    <location>
        <begin position="508"/>
        <end position="538"/>
    </location>
</feature>
<evidence type="ECO:0000256" key="1">
    <source>
        <dbReference type="ARBA" id="ARBA00005209"/>
    </source>
</evidence>
<dbReference type="UniPathway" id="UPA00074">
    <property type="reaction ID" value="UER00124"/>
</dbReference>
<accession>A0A517QSS1</accession>
<dbReference type="OrthoDB" id="9801213at2"/>
<dbReference type="GO" id="GO:0000287">
    <property type="term" value="F:magnesium ion binding"/>
    <property type="evidence" value="ECO:0007669"/>
    <property type="project" value="UniProtKB-UniRule"/>
</dbReference>
<comment type="similarity">
    <text evidence="2 7 8">In the C-terminal section; belongs to the purine/pyrimidine phosphoribosyltransferase family.</text>
</comment>
<keyword evidence="3 7" id="KW-0328">Glycosyltransferase</keyword>
<dbReference type="GO" id="GO:0004044">
    <property type="term" value="F:amidophosphoribosyltransferase activity"/>
    <property type="evidence" value="ECO:0007669"/>
    <property type="project" value="UniProtKB-UniRule"/>
</dbReference>